<name>A0A8J3H5Z5_9RHOB</name>
<gene>
    <name evidence="1" type="ORF">GCM10010961_13320</name>
</gene>
<protein>
    <submittedName>
        <fullName evidence="1">Uncharacterized protein</fullName>
    </submittedName>
</protein>
<proteinExistence type="predicted"/>
<sequence>MNLGLPLLSLGLWLLPACLVAQDWGLLGGTPWPKTSPMMSPQPFYDPKRPYLAPDGSVRRGYETEGLTYDGRTDFGLLALRPDGKICVELGVGGKSCDLYLKDGQMRMLLGDGQGRLPFRFELGVGN</sequence>
<organism evidence="1 2">
    <name type="scientific">Pseudodonghicola xiamenensis</name>
    <dbReference type="NCBI Taxonomy" id="337702"/>
    <lineage>
        <taxon>Bacteria</taxon>
        <taxon>Pseudomonadati</taxon>
        <taxon>Pseudomonadota</taxon>
        <taxon>Alphaproteobacteria</taxon>
        <taxon>Rhodobacterales</taxon>
        <taxon>Paracoccaceae</taxon>
        <taxon>Pseudodonghicola</taxon>
    </lineage>
</organism>
<dbReference type="RefSeq" id="WP_028092614.1">
    <property type="nucleotide sequence ID" value="NZ_BNAP01000003.1"/>
</dbReference>
<keyword evidence="2" id="KW-1185">Reference proteome</keyword>
<accession>A0A8J3H5Z5</accession>
<reference evidence="1" key="2">
    <citation type="submission" date="2020-09" db="EMBL/GenBank/DDBJ databases">
        <authorList>
            <person name="Sun Q."/>
            <person name="Zhou Y."/>
        </authorList>
    </citation>
    <scope>NUCLEOTIDE SEQUENCE</scope>
    <source>
        <strain evidence="1">CGMCC 1.7081</strain>
    </source>
</reference>
<dbReference type="AlphaFoldDB" id="A0A8J3H5Z5"/>
<evidence type="ECO:0000313" key="2">
    <source>
        <dbReference type="Proteomes" id="UP000611500"/>
    </source>
</evidence>
<reference evidence="1" key="1">
    <citation type="journal article" date="2014" name="Int. J. Syst. Evol. Microbiol.">
        <title>Complete genome sequence of Corynebacterium casei LMG S-19264T (=DSM 44701T), isolated from a smear-ripened cheese.</title>
        <authorList>
            <consortium name="US DOE Joint Genome Institute (JGI-PGF)"/>
            <person name="Walter F."/>
            <person name="Albersmeier A."/>
            <person name="Kalinowski J."/>
            <person name="Ruckert C."/>
        </authorList>
    </citation>
    <scope>NUCLEOTIDE SEQUENCE</scope>
    <source>
        <strain evidence="1">CGMCC 1.7081</strain>
    </source>
</reference>
<dbReference type="EMBL" id="BNAP01000003">
    <property type="protein sequence ID" value="GHG85890.1"/>
    <property type="molecule type" value="Genomic_DNA"/>
</dbReference>
<evidence type="ECO:0000313" key="1">
    <source>
        <dbReference type="EMBL" id="GHG85890.1"/>
    </source>
</evidence>
<comment type="caution">
    <text evidence="1">The sequence shown here is derived from an EMBL/GenBank/DDBJ whole genome shotgun (WGS) entry which is preliminary data.</text>
</comment>
<dbReference type="Proteomes" id="UP000611500">
    <property type="component" value="Unassembled WGS sequence"/>
</dbReference>